<name>A0AA86V2K8_9FABA</name>
<dbReference type="EMBL" id="OY731398">
    <property type="protein sequence ID" value="CAJ1879001.1"/>
    <property type="molecule type" value="Genomic_DNA"/>
</dbReference>
<sequence length="78" mass="8016">MKGKVYLVGSRSSLANRFKLEAVQDGCCIHAESSDDCGGGNVESCSNNGQSDGCYDNNIGNDTSCYDNNIGNGGGDGV</sequence>
<accession>A0AA86V2K8</accession>
<dbReference type="AlphaFoldDB" id="A0AA86V2K8"/>
<organism evidence="1 2">
    <name type="scientific">Sphenostylis stenocarpa</name>
    <dbReference type="NCBI Taxonomy" id="92480"/>
    <lineage>
        <taxon>Eukaryota</taxon>
        <taxon>Viridiplantae</taxon>
        <taxon>Streptophyta</taxon>
        <taxon>Embryophyta</taxon>
        <taxon>Tracheophyta</taxon>
        <taxon>Spermatophyta</taxon>
        <taxon>Magnoliopsida</taxon>
        <taxon>eudicotyledons</taxon>
        <taxon>Gunneridae</taxon>
        <taxon>Pentapetalae</taxon>
        <taxon>rosids</taxon>
        <taxon>fabids</taxon>
        <taxon>Fabales</taxon>
        <taxon>Fabaceae</taxon>
        <taxon>Papilionoideae</taxon>
        <taxon>50 kb inversion clade</taxon>
        <taxon>NPAAA clade</taxon>
        <taxon>indigoferoid/millettioid clade</taxon>
        <taxon>Phaseoleae</taxon>
        <taxon>Sphenostylis</taxon>
    </lineage>
</organism>
<protein>
    <submittedName>
        <fullName evidence="1">Uncharacterized protein</fullName>
    </submittedName>
</protein>
<proteinExistence type="predicted"/>
<dbReference type="Proteomes" id="UP001189624">
    <property type="component" value="Chromosome 1"/>
</dbReference>
<dbReference type="Gramene" id="rna-AYBTSS11_LOCUS2630">
    <property type="protein sequence ID" value="CAJ1879001.1"/>
    <property type="gene ID" value="gene-AYBTSS11_LOCUS2630"/>
</dbReference>
<gene>
    <name evidence="1" type="ORF">AYBTSS11_LOCUS2630</name>
</gene>
<keyword evidence="2" id="KW-1185">Reference proteome</keyword>
<evidence type="ECO:0000313" key="2">
    <source>
        <dbReference type="Proteomes" id="UP001189624"/>
    </source>
</evidence>
<reference evidence="1" key="1">
    <citation type="submission" date="2023-10" db="EMBL/GenBank/DDBJ databases">
        <authorList>
            <person name="Domelevo Entfellner J.-B."/>
        </authorList>
    </citation>
    <scope>NUCLEOTIDE SEQUENCE</scope>
</reference>
<evidence type="ECO:0000313" key="1">
    <source>
        <dbReference type="EMBL" id="CAJ1879001.1"/>
    </source>
</evidence>